<evidence type="ECO:0000313" key="1">
    <source>
        <dbReference type="EMBL" id="QAR33382.1"/>
    </source>
</evidence>
<accession>A0A3R6AYC9</accession>
<dbReference type="Proteomes" id="UP000287502">
    <property type="component" value="Chromosome"/>
</dbReference>
<dbReference type="EMBL" id="CP035108">
    <property type="protein sequence ID" value="QAR33382.1"/>
    <property type="molecule type" value="Genomic_DNA"/>
</dbReference>
<dbReference type="RefSeq" id="WP_128466668.1">
    <property type="nucleotide sequence ID" value="NZ_CP035108.1"/>
</dbReference>
<dbReference type="AlphaFoldDB" id="A0A3R6AYC9"/>
<protein>
    <submittedName>
        <fullName evidence="1">Uncharacterized protein</fullName>
    </submittedName>
</protein>
<dbReference type="KEGG" id="gtl:EP073_08205"/>
<proteinExistence type="predicted"/>
<keyword evidence="2" id="KW-1185">Reference proteome</keyword>
<reference evidence="1 2" key="1">
    <citation type="submission" date="2019-01" db="EMBL/GenBank/DDBJ databases">
        <title>Geovibrio thiophilus DSM 11263, complete genome.</title>
        <authorList>
            <person name="Spring S."/>
            <person name="Bunk B."/>
            <person name="Sproer C."/>
        </authorList>
    </citation>
    <scope>NUCLEOTIDE SEQUENCE [LARGE SCALE GENOMIC DNA]</scope>
    <source>
        <strain evidence="1 2">DSM 11263</strain>
    </source>
</reference>
<evidence type="ECO:0000313" key="2">
    <source>
        <dbReference type="Proteomes" id="UP000287502"/>
    </source>
</evidence>
<sequence>MEQNNVFEKLRSAVIKAQNELDLPDHVADSVMEIASRPTYFSSKSKIVGDLADMVLDYHTYAEACCEKLGASVSDIEYVVCYIKSSVKRS</sequence>
<organism evidence="1 2">
    <name type="scientific">Geovibrio thiophilus</name>
    <dbReference type="NCBI Taxonomy" id="139438"/>
    <lineage>
        <taxon>Bacteria</taxon>
        <taxon>Pseudomonadati</taxon>
        <taxon>Deferribacterota</taxon>
        <taxon>Deferribacteres</taxon>
        <taxon>Deferribacterales</taxon>
        <taxon>Geovibrionaceae</taxon>
        <taxon>Geovibrio</taxon>
    </lineage>
</organism>
<gene>
    <name evidence="1" type="ORF">EP073_08205</name>
</gene>
<dbReference type="NCBIfam" id="NF045727">
    <property type="entry name" value="GSU3529_fam"/>
    <property type="match status" value="1"/>
</dbReference>
<name>A0A3R6AYC9_9BACT</name>
<dbReference type="OrthoDB" id="9813688at2"/>